<dbReference type="Proteomes" id="UP000824123">
    <property type="component" value="Unassembled WGS sequence"/>
</dbReference>
<reference evidence="3" key="2">
    <citation type="journal article" date="2021" name="PeerJ">
        <title>Extensive microbial diversity within the chicken gut microbiome revealed by metagenomics and culture.</title>
        <authorList>
            <person name="Gilroy R."/>
            <person name="Ravi A."/>
            <person name="Getino M."/>
            <person name="Pursley I."/>
            <person name="Horton D.L."/>
            <person name="Alikhan N.F."/>
            <person name="Baker D."/>
            <person name="Gharbi K."/>
            <person name="Hall N."/>
            <person name="Watson M."/>
            <person name="Adriaenssens E.M."/>
            <person name="Foster-Nyarko E."/>
            <person name="Jarju S."/>
            <person name="Secka A."/>
            <person name="Antonio M."/>
            <person name="Oren A."/>
            <person name="Chaudhuri R.R."/>
            <person name="La Ragione R."/>
            <person name="Hildebrand F."/>
            <person name="Pallen M.J."/>
        </authorList>
    </citation>
    <scope>NUCLEOTIDE SEQUENCE</scope>
    <source>
        <strain evidence="3">ChiSxjej2B14-8506</strain>
    </source>
</reference>
<evidence type="ECO:0000313" key="4">
    <source>
        <dbReference type="Proteomes" id="UP000824123"/>
    </source>
</evidence>
<keyword evidence="2" id="KW-0812">Transmembrane</keyword>
<evidence type="ECO:0000256" key="2">
    <source>
        <dbReference type="SAM" id="Phobius"/>
    </source>
</evidence>
<dbReference type="AlphaFoldDB" id="A0A9D1S4Q6"/>
<keyword evidence="2" id="KW-0472">Membrane</keyword>
<evidence type="ECO:0000256" key="1">
    <source>
        <dbReference type="SAM" id="MobiDB-lite"/>
    </source>
</evidence>
<evidence type="ECO:0000313" key="3">
    <source>
        <dbReference type="EMBL" id="HIU46373.1"/>
    </source>
</evidence>
<feature type="transmembrane region" description="Helical" evidence="2">
    <location>
        <begin position="12"/>
        <end position="30"/>
    </location>
</feature>
<proteinExistence type="predicted"/>
<organism evidence="3 4">
    <name type="scientific">Candidatus Fimadaptatus faecigallinarum</name>
    <dbReference type="NCBI Taxonomy" id="2840814"/>
    <lineage>
        <taxon>Bacteria</taxon>
        <taxon>Bacillati</taxon>
        <taxon>Bacillota</taxon>
        <taxon>Clostridia</taxon>
        <taxon>Eubacteriales</taxon>
        <taxon>Candidatus Fimadaptatus</taxon>
    </lineage>
</organism>
<gene>
    <name evidence="3" type="ORF">IAC59_03835</name>
</gene>
<dbReference type="InterPro" id="IPR018770">
    <property type="entry name" value="ChloroindolylP_hydrolase"/>
</dbReference>
<dbReference type="Pfam" id="PF10112">
    <property type="entry name" value="Halogen_Hydrol"/>
    <property type="match status" value="1"/>
</dbReference>
<name>A0A9D1S4Q6_9FIRM</name>
<comment type="caution">
    <text evidence="3">The sequence shown here is derived from an EMBL/GenBank/DDBJ whole genome shotgun (WGS) entry which is preliminary data.</text>
</comment>
<feature type="transmembrane region" description="Helical" evidence="2">
    <location>
        <begin position="36"/>
        <end position="53"/>
    </location>
</feature>
<feature type="region of interest" description="Disordered" evidence="1">
    <location>
        <begin position="211"/>
        <end position="230"/>
    </location>
</feature>
<dbReference type="EMBL" id="DVNK01000027">
    <property type="protein sequence ID" value="HIU46373.1"/>
    <property type="molecule type" value="Genomic_DNA"/>
</dbReference>
<reference evidence="3" key="1">
    <citation type="submission" date="2020-10" db="EMBL/GenBank/DDBJ databases">
        <authorList>
            <person name="Gilroy R."/>
        </authorList>
    </citation>
    <scope>NUCLEOTIDE SEQUENCE</scope>
    <source>
        <strain evidence="3">ChiSxjej2B14-8506</strain>
    </source>
</reference>
<feature type="compositionally biased region" description="Basic and acidic residues" evidence="1">
    <location>
        <begin position="214"/>
        <end position="230"/>
    </location>
</feature>
<sequence>MAKAGYRDKRIRPLWPIYASGVTFLIYSAFAPIYKTSHFAIACVLALAVYLLGTFKSPAKVEQVEVEVKTGDSDADGVIARGRETTARLRATLERITDPELKTYVARTERALTQMVDVVAQTPAKAAIVKRFINYYLPTIMKLLDAYDRLCEAGQAQTMNATLQSIEDSMENVARATERQLSNMFEDEQLDISTDIEVLETLLKSDGLLDDDPFDSRAKTAEQRGDSRRN</sequence>
<protein>
    <submittedName>
        <fullName evidence="3">5-bromo-4-chloroindolyl phosphate hydrolysis family protein</fullName>
    </submittedName>
</protein>
<accession>A0A9D1S4Q6</accession>
<keyword evidence="2" id="KW-1133">Transmembrane helix</keyword>